<proteinExistence type="predicted"/>
<keyword evidence="1" id="KW-1133">Transmembrane helix</keyword>
<organism evidence="3 4">
    <name type="scientific">Flavobacterium rivuli WB 3.3-2 = DSM 21788</name>
    <dbReference type="NCBI Taxonomy" id="1121895"/>
    <lineage>
        <taxon>Bacteria</taxon>
        <taxon>Pseudomonadati</taxon>
        <taxon>Bacteroidota</taxon>
        <taxon>Flavobacteriia</taxon>
        <taxon>Flavobacteriales</taxon>
        <taxon>Flavobacteriaceae</taxon>
        <taxon>Flavobacterium</taxon>
    </lineage>
</organism>
<feature type="transmembrane region" description="Helical" evidence="1">
    <location>
        <begin position="5"/>
        <end position="21"/>
    </location>
</feature>
<dbReference type="Proteomes" id="UP000030152">
    <property type="component" value="Unassembled WGS sequence"/>
</dbReference>
<accession>A0A0A2M5B3</accession>
<evidence type="ECO:0000313" key="4">
    <source>
        <dbReference type="Proteomes" id="UP000030152"/>
    </source>
</evidence>
<protein>
    <recommendedName>
        <fullName evidence="2">DUF4350 domain-containing protein</fullName>
    </recommendedName>
</protein>
<name>A0A0A2M5B3_9FLAO</name>
<keyword evidence="1" id="KW-0812">Transmembrane</keyword>
<feature type="transmembrane region" description="Helical" evidence="1">
    <location>
        <begin position="269"/>
        <end position="286"/>
    </location>
</feature>
<reference evidence="3 4" key="1">
    <citation type="submission" date="2013-09" db="EMBL/GenBank/DDBJ databases">
        <authorList>
            <person name="Zeng Z."/>
            <person name="Chen C."/>
        </authorList>
    </citation>
    <scope>NUCLEOTIDE SEQUENCE [LARGE SCALE GENOMIC DNA]</scope>
    <source>
        <strain evidence="3 4">WB 3.3-2</strain>
    </source>
</reference>
<dbReference type="Pfam" id="PF14258">
    <property type="entry name" value="DUF4350"/>
    <property type="match status" value="1"/>
</dbReference>
<dbReference type="InterPro" id="IPR025646">
    <property type="entry name" value="DUF4350"/>
</dbReference>
<evidence type="ECO:0000313" key="3">
    <source>
        <dbReference type="EMBL" id="KGO87842.1"/>
    </source>
</evidence>
<sequence>MNRKLILYIGIVVIIAGLLIYDDASSPDPIDWTPTYSTSAKAPLGLYVFNEEVNGLVKGDSIEKFRITPYEYFDEKYDYDTEKYTIKGTFLAISEVDEIDSQSATELLSFADYGNTVVLSMKQFPQKITDTLDLHAESRFFGDSIQFNLQKSPAKKYWYNEGVGVTFFDSLTPQKIKESGIKILGYQIDNGKKLPNFIEVPFGNGRILLHTQPAVFSNYYLLKGNHYQYTQDVVSLIPRGTLYWQDGNATSTMNDSPLGYILKQPALKAAYYLGLLGLAVFIFFNAKRKQRIIPEIAPLRNTTIDFAKTIGNLYFMEGDHHTIIEKKIIYFLEQVRTEYLIDTYSLDDAFAEKLHLKTGKPVEEIQTAINLIKKHRHNFASTEADVAAVNNAIENLRI</sequence>
<evidence type="ECO:0000259" key="2">
    <source>
        <dbReference type="Pfam" id="PF14258"/>
    </source>
</evidence>
<dbReference type="EMBL" id="JRLX01000003">
    <property type="protein sequence ID" value="KGO87842.1"/>
    <property type="molecule type" value="Genomic_DNA"/>
</dbReference>
<dbReference type="AlphaFoldDB" id="A0A0A2M5B3"/>
<dbReference type="STRING" id="1121895.GCA_000378485_01532"/>
<dbReference type="eggNOG" id="ENOG502Z8TX">
    <property type="taxonomic scope" value="Bacteria"/>
</dbReference>
<evidence type="ECO:0000256" key="1">
    <source>
        <dbReference type="SAM" id="Phobius"/>
    </source>
</evidence>
<feature type="domain" description="DUF4350" evidence="2">
    <location>
        <begin position="87"/>
        <end position="231"/>
    </location>
</feature>
<dbReference type="OrthoDB" id="1111222at2"/>
<dbReference type="RefSeq" id="WP_020212678.1">
    <property type="nucleotide sequence ID" value="NZ_JRLX01000003.1"/>
</dbReference>
<keyword evidence="4" id="KW-1185">Reference proteome</keyword>
<gene>
    <name evidence="3" type="ORF">Q765_04985</name>
</gene>
<keyword evidence="1" id="KW-0472">Membrane</keyword>
<comment type="caution">
    <text evidence="3">The sequence shown here is derived from an EMBL/GenBank/DDBJ whole genome shotgun (WGS) entry which is preliminary data.</text>
</comment>